<reference evidence="3 4" key="1">
    <citation type="submission" date="2016-08" db="EMBL/GenBank/DDBJ databases">
        <authorList>
            <person name="Seilhamer J.J."/>
        </authorList>
    </citation>
    <scope>NUCLEOTIDE SEQUENCE [LARGE SCALE GENOMIC DNA]</scope>
    <source>
        <strain evidence="3 4">KCTC 42603</strain>
    </source>
</reference>
<evidence type="ECO:0000256" key="1">
    <source>
        <dbReference type="SAM" id="Phobius"/>
    </source>
</evidence>
<keyword evidence="1" id="KW-0812">Transmembrane</keyword>
<evidence type="ECO:0000259" key="2">
    <source>
        <dbReference type="Pfam" id="PF04024"/>
    </source>
</evidence>
<name>A0A1E7ZD56_9ALTE</name>
<comment type="caution">
    <text evidence="3">The sequence shown here is derived from an EMBL/GenBank/DDBJ whole genome shotgun (WGS) entry which is preliminary data.</text>
</comment>
<keyword evidence="1" id="KW-1133">Transmembrane helix</keyword>
<dbReference type="InterPro" id="IPR007168">
    <property type="entry name" value="Phageshock_PspC_N"/>
</dbReference>
<dbReference type="RefSeq" id="WP_070124700.1">
    <property type="nucleotide sequence ID" value="NZ_MDHN01000014.1"/>
</dbReference>
<dbReference type="STRING" id="1656094.BFC18_08245"/>
<keyword evidence="1" id="KW-0472">Membrane</keyword>
<keyword evidence="4" id="KW-1185">Reference proteome</keyword>
<evidence type="ECO:0000313" key="3">
    <source>
        <dbReference type="EMBL" id="OFC71455.1"/>
    </source>
</evidence>
<evidence type="ECO:0000313" key="4">
    <source>
        <dbReference type="Proteomes" id="UP000175691"/>
    </source>
</evidence>
<organism evidence="3 4">
    <name type="scientific">Alteromonas confluentis</name>
    <dbReference type="NCBI Taxonomy" id="1656094"/>
    <lineage>
        <taxon>Bacteria</taxon>
        <taxon>Pseudomonadati</taxon>
        <taxon>Pseudomonadota</taxon>
        <taxon>Gammaproteobacteria</taxon>
        <taxon>Alteromonadales</taxon>
        <taxon>Alteromonadaceae</taxon>
        <taxon>Alteromonas/Salinimonas group</taxon>
        <taxon>Alteromonas</taxon>
    </lineage>
</organism>
<feature type="transmembrane region" description="Helical" evidence="1">
    <location>
        <begin position="37"/>
        <end position="60"/>
    </location>
</feature>
<dbReference type="Proteomes" id="UP000175691">
    <property type="component" value="Unassembled WGS sequence"/>
</dbReference>
<protein>
    <recommendedName>
        <fullName evidence="2">Phage shock protein PspC N-terminal domain-containing protein</fullName>
    </recommendedName>
</protein>
<feature type="domain" description="Phage shock protein PspC N-terminal" evidence="2">
    <location>
        <begin position="9"/>
        <end position="62"/>
    </location>
</feature>
<proteinExistence type="predicted"/>
<dbReference type="AlphaFoldDB" id="A0A1E7ZD56"/>
<dbReference type="OrthoDB" id="7359894at2"/>
<gene>
    <name evidence="3" type="ORF">BFC18_08245</name>
</gene>
<dbReference type="EMBL" id="MDHN01000014">
    <property type="protein sequence ID" value="OFC71455.1"/>
    <property type="molecule type" value="Genomic_DNA"/>
</dbReference>
<sequence>METRKFSVLTRGERGVIAGVCSGLSEYFGFRKNCLRIAFVVFSFFFALPVMIYLTLWLILPKYPTSQAMARQLRRQAGRLSHDK</sequence>
<accession>A0A1E7ZD56</accession>
<dbReference type="Pfam" id="PF04024">
    <property type="entry name" value="PspC"/>
    <property type="match status" value="1"/>
</dbReference>